<organism evidence="1 2">
    <name type="scientific">Cotesia glomerata</name>
    <name type="common">Lepidopteran parasitic wasp</name>
    <name type="synonym">Apanteles glomeratus</name>
    <dbReference type="NCBI Taxonomy" id="32391"/>
    <lineage>
        <taxon>Eukaryota</taxon>
        <taxon>Metazoa</taxon>
        <taxon>Ecdysozoa</taxon>
        <taxon>Arthropoda</taxon>
        <taxon>Hexapoda</taxon>
        <taxon>Insecta</taxon>
        <taxon>Pterygota</taxon>
        <taxon>Neoptera</taxon>
        <taxon>Endopterygota</taxon>
        <taxon>Hymenoptera</taxon>
        <taxon>Apocrita</taxon>
        <taxon>Ichneumonoidea</taxon>
        <taxon>Braconidae</taxon>
        <taxon>Microgastrinae</taxon>
        <taxon>Cotesia</taxon>
    </lineage>
</organism>
<protein>
    <submittedName>
        <fullName evidence="1">Uncharacterized protein</fullName>
    </submittedName>
</protein>
<gene>
    <name evidence="1" type="ORF">KQX54_008371</name>
</gene>
<comment type="caution">
    <text evidence="1">The sequence shown here is derived from an EMBL/GenBank/DDBJ whole genome shotgun (WGS) entry which is preliminary data.</text>
</comment>
<dbReference type="AlphaFoldDB" id="A0AAV7IAE0"/>
<name>A0AAV7IAE0_COTGL</name>
<reference evidence="1 2" key="1">
    <citation type="journal article" date="2021" name="J. Hered.">
        <title>A chromosome-level genome assembly of the parasitoid wasp, Cotesia glomerata (Hymenoptera: Braconidae).</title>
        <authorList>
            <person name="Pinto B.J."/>
            <person name="Weis J.J."/>
            <person name="Gamble T."/>
            <person name="Ode P.J."/>
            <person name="Paul R."/>
            <person name="Zaspel J.M."/>
        </authorList>
    </citation>
    <scope>NUCLEOTIDE SEQUENCE [LARGE SCALE GENOMIC DNA]</scope>
    <source>
        <strain evidence="1">CgM1</strain>
    </source>
</reference>
<sequence length="290" mass="33127">MSVATLNGIFSSIIIIESSPFLVDDNPENQCVLKDVKCKPRLQRPCCNPNDYCKQMDFKDSFKCTERNFKPVLGKFCETHEDCDEIWHSKCSKHECICRKNNVKYNETACAPIVGGFCWKNETCVTENSVCIDQECRCKKNHIQILNKCILISLGKTCERDHDCQITLNNSLCSEDKVCACKENHYVLNNFKCVPYLYEECTTDYDCHFNFSACIDNKCQCDLLYRSVSLSQCELSKLNELANNFFQSLSNHNYAASTNQIALVTVSVGSLYGCQKNLDCGDPWHNTFSR</sequence>
<proteinExistence type="predicted"/>
<dbReference type="PANTHER" id="PTHR39069">
    <property type="entry name" value="ECDYSONE-INDUCIBLE GENE E1, ISOFORM A"/>
    <property type="match status" value="1"/>
</dbReference>
<evidence type="ECO:0000313" key="1">
    <source>
        <dbReference type="EMBL" id="KAH0546318.1"/>
    </source>
</evidence>
<dbReference type="Proteomes" id="UP000826195">
    <property type="component" value="Unassembled WGS sequence"/>
</dbReference>
<evidence type="ECO:0000313" key="2">
    <source>
        <dbReference type="Proteomes" id="UP000826195"/>
    </source>
</evidence>
<dbReference type="EMBL" id="JAHXZJ010002237">
    <property type="protein sequence ID" value="KAH0546318.1"/>
    <property type="molecule type" value="Genomic_DNA"/>
</dbReference>
<accession>A0AAV7IAE0</accession>
<dbReference type="PANTHER" id="PTHR39069:SF8">
    <property type="entry name" value="FI17111P1"/>
    <property type="match status" value="1"/>
</dbReference>
<keyword evidence="2" id="KW-1185">Reference proteome</keyword>